<dbReference type="Pfam" id="PF00528">
    <property type="entry name" value="BPD_transp_1"/>
    <property type="match status" value="1"/>
</dbReference>
<keyword evidence="6 7" id="KW-0472">Membrane</keyword>
<evidence type="ECO:0000256" key="3">
    <source>
        <dbReference type="ARBA" id="ARBA00022475"/>
    </source>
</evidence>
<evidence type="ECO:0000256" key="2">
    <source>
        <dbReference type="ARBA" id="ARBA00022448"/>
    </source>
</evidence>
<dbReference type="PATRIC" id="fig|446692.3.peg.817"/>
<sequence length="339" mass="36912">MCVMPHGGLHEGAHAMITALLRRLGQTVFVLFGISALVFCVFFATPGADPTARIAGRNASPQTMEKVRKEYGFDRPLPVQYATMMKKLFITRDLASYVDRGELVVPEIARAAPVTVSLVCGAALIWVVASIAMGTLAAAMKGTWVDRGLMMLGLIGISMPVFWLGQVANLITQSRYHDTWLFSWVPGLGYVPFTESPLGWFKALVIPWVVLAVMFIGIYSRVLRADLVALAGEDFMRTARAKGLSPTRVLLRHGLRTSMVTFVSLFGLDFAQLVGGGALLTEVVFGLPGVGRLTYQALTNLDLPLIMATVMYSAVFVVLANAVVDSVYLLLDPRVRDAR</sequence>
<comment type="subcellular location">
    <subcellularLocation>
        <location evidence="1 7">Cell membrane</location>
        <topology evidence="1 7">Multi-pass membrane protein</topology>
    </subcellularLocation>
</comment>
<dbReference type="EMBL" id="LN606600">
    <property type="protein sequence ID" value="CEF40232.1"/>
    <property type="molecule type" value="Genomic_DNA"/>
</dbReference>
<dbReference type="PROSITE" id="PS50928">
    <property type="entry name" value="ABC_TM1"/>
    <property type="match status" value="1"/>
</dbReference>
<dbReference type="InterPro" id="IPR035906">
    <property type="entry name" value="MetI-like_sf"/>
</dbReference>
<organism evidence="9 10">
    <name type="scientific">Acetobacter senegalensis</name>
    <dbReference type="NCBI Taxonomy" id="446692"/>
    <lineage>
        <taxon>Bacteria</taxon>
        <taxon>Pseudomonadati</taxon>
        <taxon>Pseudomonadota</taxon>
        <taxon>Alphaproteobacteria</taxon>
        <taxon>Acetobacterales</taxon>
        <taxon>Acetobacteraceae</taxon>
        <taxon>Acetobacter</taxon>
    </lineage>
</organism>
<dbReference type="InterPro" id="IPR000515">
    <property type="entry name" value="MetI-like"/>
</dbReference>
<evidence type="ECO:0000256" key="1">
    <source>
        <dbReference type="ARBA" id="ARBA00004651"/>
    </source>
</evidence>
<reference evidence="10" key="1">
    <citation type="submission" date="2014-09" db="EMBL/GenBank/DDBJ databases">
        <authorList>
            <person name="Illeghems K.G."/>
        </authorList>
    </citation>
    <scope>NUCLEOTIDE SEQUENCE [LARGE SCALE GENOMIC DNA]</scope>
    <source>
        <strain evidence="10">108B</strain>
    </source>
</reference>
<dbReference type="AlphaFoldDB" id="A0A0U5EX76"/>
<evidence type="ECO:0000256" key="6">
    <source>
        <dbReference type="ARBA" id="ARBA00023136"/>
    </source>
</evidence>
<keyword evidence="4 7" id="KW-0812">Transmembrane</keyword>
<evidence type="ECO:0000313" key="10">
    <source>
        <dbReference type="Proteomes" id="UP000056109"/>
    </source>
</evidence>
<evidence type="ECO:0000259" key="8">
    <source>
        <dbReference type="PROSITE" id="PS50928"/>
    </source>
</evidence>
<feature type="transmembrane region" description="Helical" evidence="7">
    <location>
        <begin position="24"/>
        <end position="44"/>
    </location>
</feature>
<keyword evidence="3" id="KW-1003">Cell membrane</keyword>
<dbReference type="CDD" id="cd06261">
    <property type="entry name" value="TM_PBP2"/>
    <property type="match status" value="1"/>
</dbReference>
<feature type="transmembrane region" description="Helical" evidence="7">
    <location>
        <begin position="200"/>
        <end position="219"/>
    </location>
</feature>
<feature type="transmembrane region" description="Helical" evidence="7">
    <location>
        <begin position="114"/>
        <end position="137"/>
    </location>
</feature>
<protein>
    <submittedName>
        <fullName evidence="9">Oligopeptide transporter permease protein OppB</fullName>
    </submittedName>
</protein>
<keyword evidence="10" id="KW-1185">Reference proteome</keyword>
<keyword evidence="2 7" id="KW-0813">Transport</keyword>
<proteinExistence type="inferred from homology"/>
<feature type="transmembrane region" description="Helical" evidence="7">
    <location>
        <begin position="149"/>
        <end position="171"/>
    </location>
</feature>
<dbReference type="KEGG" id="asz:ASN_829"/>
<dbReference type="InterPro" id="IPR045621">
    <property type="entry name" value="BPD_transp_1_N"/>
</dbReference>
<gene>
    <name evidence="9" type="primary">oppB</name>
    <name evidence="9" type="ORF">ASN_829</name>
</gene>
<comment type="similarity">
    <text evidence="7">Belongs to the binding-protein-dependent transport system permease family.</text>
</comment>
<dbReference type="GO" id="GO:0005886">
    <property type="term" value="C:plasma membrane"/>
    <property type="evidence" value="ECO:0007669"/>
    <property type="project" value="UniProtKB-SubCell"/>
</dbReference>
<feature type="domain" description="ABC transmembrane type-1" evidence="8">
    <location>
        <begin position="112"/>
        <end position="328"/>
    </location>
</feature>
<accession>A0A0U5EX76</accession>
<evidence type="ECO:0000256" key="5">
    <source>
        <dbReference type="ARBA" id="ARBA00022989"/>
    </source>
</evidence>
<name>A0A0U5EX76_9PROT</name>
<feature type="transmembrane region" description="Helical" evidence="7">
    <location>
        <begin position="305"/>
        <end position="331"/>
    </location>
</feature>
<dbReference type="Pfam" id="PF19300">
    <property type="entry name" value="BPD_transp_1_N"/>
    <property type="match status" value="1"/>
</dbReference>
<dbReference type="PANTHER" id="PTHR43163">
    <property type="entry name" value="DIPEPTIDE TRANSPORT SYSTEM PERMEASE PROTEIN DPPB-RELATED"/>
    <property type="match status" value="1"/>
</dbReference>
<evidence type="ECO:0000256" key="7">
    <source>
        <dbReference type="RuleBase" id="RU363032"/>
    </source>
</evidence>
<dbReference type="GO" id="GO:0071916">
    <property type="term" value="F:dipeptide transmembrane transporter activity"/>
    <property type="evidence" value="ECO:0007669"/>
    <property type="project" value="TreeGrafter"/>
</dbReference>
<dbReference type="PANTHER" id="PTHR43163:SF6">
    <property type="entry name" value="DIPEPTIDE TRANSPORT SYSTEM PERMEASE PROTEIN DPPB-RELATED"/>
    <property type="match status" value="1"/>
</dbReference>
<dbReference type="Gene3D" id="1.10.3720.10">
    <property type="entry name" value="MetI-like"/>
    <property type="match status" value="1"/>
</dbReference>
<keyword evidence="5 7" id="KW-1133">Transmembrane helix</keyword>
<dbReference type="SUPFAM" id="SSF161098">
    <property type="entry name" value="MetI-like"/>
    <property type="match status" value="1"/>
</dbReference>
<evidence type="ECO:0000313" key="9">
    <source>
        <dbReference type="EMBL" id="CEF40232.1"/>
    </source>
</evidence>
<evidence type="ECO:0000256" key="4">
    <source>
        <dbReference type="ARBA" id="ARBA00022692"/>
    </source>
</evidence>
<feature type="transmembrane region" description="Helical" evidence="7">
    <location>
        <begin position="260"/>
        <end position="285"/>
    </location>
</feature>
<dbReference type="Proteomes" id="UP000056109">
    <property type="component" value="Chromosome I"/>
</dbReference>